<protein>
    <recommendedName>
        <fullName evidence="4">Secreted protein</fullName>
    </recommendedName>
</protein>
<evidence type="ECO:0000256" key="1">
    <source>
        <dbReference type="SAM" id="SignalP"/>
    </source>
</evidence>
<evidence type="ECO:0000313" key="3">
    <source>
        <dbReference type="Proteomes" id="UP000241462"/>
    </source>
</evidence>
<sequence length="183" mass="19490">MMLIPDAALFCAGLLTLWRGWPAAAAAAAAAFSSFSSSSSCPQCFAWLASSGPGAASCFLTVLHEQSAYRQTHKTRPSVSILENRGPSLHTRLEIKPRSSSSCCSPKTTAACRTGGSQAAARAFLGTLSVCTEVYMYYQHSAGGVCSLSHKAVSEIGWSAARLVGWLVGWLVLRGKEYFLIYI</sequence>
<evidence type="ECO:0008006" key="4">
    <source>
        <dbReference type="Google" id="ProtNLM"/>
    </source>
</evidence>
<reference evidence="2 3" key="1">
    <citation type="journal article" date="2018" name="Mycol. Prog.">
        <title>Coniella lustricola, a new species from submerged detritus.</title>
        <authorList>
            <person name="Raudabaugh D.B."/>
            <person name="Iturriaga T."/>
            <person name="Carver A."/>
            <person name="Mondo S."/>
            <person name="Pangilinan J."/>
            <person name="Lipzen A."/>
            <person name="He G."/>
            <person name="Amirebrahimi M."/>
            <person name="Grigoriev I.V."/>
            <person name="Miller A.N."/>
        </authorList>
    </citation>
    <scope>NUCLEOTIDE SEQUENCE [LARGE SCALE GENOMIC DNA]</scope>
    <source>
        <strain evidence="2 3">B22-T-1</strain>
    </source>
</reference>
<accession>A0A2T2ZS65</accession>
<proteinExistence type="predicted"/>
<feature type="chain" id="PRO_5015437164" description="Secreted protein" evidence="1">
    <location>
        <begin position="27"/>
        <end position="183"/>
    </location>
</feature>
<dbReference type="Proteomes" id="UP000241462">
    <property type="component" value="Unassembled WGS sequence"/>
</dbReference>
<dbReference type="InParanoid" id="A0A2T2ZS65"/>
<organism evidence="2 3">
    <name type="scientific">Coniella lustricola</name>
    <dbReference type="NCBI Taxonomy" id="2025994"/>
    <lineage>
        <taxon>Eukaryota</taxon>
        <taxon>Fungi</taxon>
        <taxon>Dikarya</taxon>
        <taxon>Ascomycota</taxon>
        <taxon>Pezizomycotina</taxon>
        <taxon>Sordariomycetes</taxon>
        <taxon>Sordariomycetidae</taxon>
        <taxon>Diaporthales</taxon>
        <taxon>Schizoparmaceae</taxon>
        <taxon>Coniella</taxon>
    </lineage>
</organism>
<gene>
    <name evidence="2" type="ORF">BD289DRAFT_448434</name>
</gene>
<feature type="signal peptide" evidence="1">
    <location>
        <begin position="1"/>
        <end position="26"/>
    </location>
</feature>
<dbReference type="EMBL" id="KZ678838">
    <property type="protein sequence ID" value="PSR74706.1"/>
    <property type="molecule type" value="Genomic_DNA"/>
</dbReference>
<keyword evidence="3" id="KW-1185">Reference proteome</keyword>
<name>A0A2T2ZS65_9PEZI</name>
<evidence type="ECO:0000313" key="2">
    <source>
        <dbReference type="EMBL" id="PSR74706.1"/>
    </source>
</evidence>
<keyword evidence="1" id="KW-0732">Signal</keyword>
<dbReference type="AlphaFoldDB" id="A0A2T2ZS65"/>